<feature type="compositionally biased region" description="Basic and acidic residues" evidence="1">
    <location>
        <begin position="9"/>
        <end position="19"/>
    </location>
</feature>
<accession>A0A645JDG4</accession>
<reference evidence="2" key="1">
    <citation type="submission" date="2019-08" db="EMBL/GenBank/DDBJ databases">
        <authorList>
            <person name="Kucharzyk K."/>
            <person name="Murdoch R.W."/>
            <person name="Higgins S."/>
            <person name="Loffler F."/>
        </authorList>
    </citation>
    <scope>NUCLEOTIDE SEQUENCE</scope>
</reference>
<evidence type="ECO:0000313" key="2">
    <source>
        <dbReference type="EMBL" id="MPN61748.1"/>
    </source>
</evidence>
<feature type="region of interest" description="Disordered" evidence="1">
    <location>
        <begin position="1"/>
        <end position="166"/>
    </location>
</feature>
<organism evidence="2">
    <name type="scientific">bioreactor metagenome</name>
    <dbReference type="NCBI Taxonomy" id="1076179"/>
    <lineage>
        <taxon>unclassified sequences</taxon>
        <taxon>metagenomes</taxon>
        <taxon>ecological metagenomes</taxon>
    </lineage>
</organism>
<protein>
    <submittedName>
        <fullName evidence="2">Uncharacterized protein</fullName>
    </submittedName>
</protein>
<sequence length="166" mass="19055">MRRLVHHGRQTEPPERQRNPDQYIEQGKNHKGRSPIPGIHTPTEQPRHQGSRDSGAREADRQRQTPVAVEPQIEQLRPGHCQRPHANDRQHEECEVERPDGPSNQGRRQVAQRHRQQRKHGDPLHAETHVEPAHQLQTDDSTAKEEGDGGLKTAALPAERLLKWNH</sequence>
<comment type="caution">
    <text evidence="2">The sequence shown here is derived from an EMBL/GenBank/DDBJ whole genome shotgun (WGS) entry which is preliminary data.</text>
</comment>
<dbReference type="AlphaFoldDB" id="A0A645JDG4"/>
<gene>
    <name evidence="2" type="ORF">SDC9_209490</name>
</gene>
<evidence type="ECO:0000256" key="1">
    <source>
        <dbReference type="SAM" id="MobiDB-lite"/>
    </source>
</evidence>
<feature type="compositionally biased region" description="Basic and acidic residues" evidence="1">
    <location>
        <begin position="119"/>
        <end position="132"/>
    </location>
</feature>
<name>A0A645JDG4_9ZZZZ</name>
<proteinExistence type="predicted"/>
<feature type="compositionally biased region" description="Basic and acidic residues" evidence="1">
    <location>
        <begin position="45"/>
        <end position="63"/>
    </location>
</feature>
<dbReference type="EMBL" id="VSSQ01138794">
    <property type="protein sequence ID" value="MPN61748.1"/>
    <property type="molecule type" value="Genomic_DNA"/>
</dbReference>
<feature type="compositionally biased region" description="Basic and acidic residues" evidence="1">
    <location>
        <begin position="85"/>
        <end position="100"/>
    </location>
</feature>